<name>A0A367XYZ3_9ASCO</name>
<feature type="compositionally biased region" description="Basic and acidic residues" evidence="3">
    <location>
        <begin position="86"/>
        <end position="101"/>
    </location>
</feature>
<comment type="caution">
    <text evidence="5">The sequence shown here is derived from an EMBL/GenBank/DDBJ whole genome shotgun (WGS) entry which is preliminary data.</text>
</comment>
<feature type="domain" description="Hyaluronan/mRNA-binding protein" evidence="4">
    <location>
        <begin position="84"/>
        <end position="174"/>
    </location>
</feature>
<organism evidence="5 6">
    <name type="scientific">Candida viswanathii</name>
    <dbReference type="NCBI Taxonomy" id="5486"/>
    <lineage>
        <taxon>Eukaryota</taxon>
        <taxon>Fungi</taxon>
        <taxon>Dikarya</taxon>
        <taxon>Ascomycota</taxon>
        <taxon>Saccharomycotina</taxon>
        <taxon>Pichiomycetes</taxon>
        <taxon>Debaryomycetaceae</taxon>
        <taxon>Candida/Lodderomyces clade</taxon>
        <taxon>Candida</taxon>
    </lineage>
</organism>
<dbReference type="Gene3D" id="6.10.140.1040">
    <property type="match status" value="1"/>
</dbReference>
<dbReference type="PANTHER" id="PTHR12299:SF17">
    <property type="entry name" value="AT19571P-RELATED"/>
    <property type="match status" value="1"/>
</dbReference>
<dbReference type="Proteomes" id="UP000253472">
    <property type="component" value="Unassembled WGS sequence"/>
</dbReference>
<evidence type="ECO:0000256" key="2">
    <source>
        <dbReference type="ARBA" id="ARBA00022490"/>
    </source>
</evidence>
<dbReference type="STRING" id="5486.A0A367XYZ3"/>
<proteinExistence type="predicted"/>
<dbReference type="GO" id="GO:0003723">
    <property type="term" value="F:RNA binding"/>
    <property type="evidence" value="ECO:0007669"/>
    <property type="project" value="InterPro"/>
</dbReference>
<dbReference type="OrthoDB" id="5426471at2759"/>
<keyword evidence="2" id="KW-0963">Cytoplasm</keyword>
<dbReference type="GO" id="GO:0005634">
    <property type="term" value="C:nucleus"/>
    <property type="evidence" value="ECO:0007669"/>
    <property type="project" value="TreeGrafter"/>
</dbReference>
<dbReference type="SMART" id="SM01233">
    <property type="entry name" value="HABP4_PAI-RBP1"/>
    <property type="match status" value="1"/>
</dbReference>
<gene>
    <name evidence="5" type="primary">STM1_1</name>
    <name evidence="5" type="ORF">Cantr_06450</name>
</gene>
<dbReference type="EMBL" id="QLNQ01000028">
    <property type="protein sequence ID" value="RCK58032.1"/>
    <property type="molecule type" value="Genomic_DNA"/>
</dbReference>
<keyword evidence="6" id="KW-1185">Reference proteome</keyword>
<dbReference type="Pfam" id="PF09598">
    <property type="entry name" value="Stm1_N"/>
    <property type="match status" value="1"/>
</dbReference>
<evidence type="ECO:0000256" key="1">
    <source>
        <dbReference type="ARBA" id="ARBA00004496"/>
    </source>
</evidence>
<feature type="region of interest" description="Disordered" evidence="3">
    <location>
        <begin position="218"/>
        <end position="268"/>
    </location>
</feature>
<feature type="compositionally biased region" description="Acidic residues" evidence="3">
    <location>
        <begin position="117"/>
        <end position="138"/>
    </location>
</feature>
<dbReference type="InterPro" id="IPR019084">
    <property type="entry name" value="STM1-like_N"/>
</dbReference>
<comment type="subcellular location">
    <subcellularLocation>
        <location evidence="1">Cytoplasm</location>
    </subcellularLocation>
</comment>
<reference evidence="5 6" key="1">
    <citation type="submission" date="2018-06" db="EMBL/GenBank/DDBJ databases">
        <title>Whole genome sequencing of Candida tropicalis (genome annotated by CSBL at Korea University).</title>
        <authorList>
            <person name="Ahn J."/>
        </authorList>
    </citation>
    <scope>NUCLEOTIDE SEQUENCE [LARGE SCALE GENOMIC DNA]</scope>
    <source>
        <strain evidence="5 6">ATCC 20962</strain>
    </source>
</reference>
<dbReference type="GO" id="GO:0005737">
    <property type="term" value="C:cytoplasm"/>
    <property type="evidence" value="ECO:0007669"/>
    <property type="project" value="UniProtKB-SubCell"/>
</dbReference>
<dbReference type="PANTHER" id="PTHR12299">
    <property type="entry name" value="HYALURONIC ACID-BINDING PROTEIN 4"/>
    <property type="match status" value="1"/>
</dbReference>
<evidence type="ECO:0000313" key="6">
    <source>
        <dbReference type="Proteomes" id="UP000253472"/>
    </source>
</evidence>
<accession>A0A367XYZ3</accession>
<dbReference type="InterPro" id="IPR006861">
    <property type="entry name" value="HABP4_PAIRBP1-bd"/>
</dbReference>
<feature type="region of interest" description="Disordered" evidence="3">
    <location>
        <begin position="1"/>
        <end position="147"/>
    </location>
</feature>
<evidence type="ECO:0000259" key="4">
    <source>
        <dbReference type="SMART" id="SM01233"/>
    </source>
</evidence>
<dbReference type="InterPro" id="IPR039764">
    <property type="entry name" value="HABP4/SERBP1-like"/>
</dbReference>
<evidence type="ECO:0000313" key="5">
    <source>
        <dbReference type="EMBL" id="RCK58032.1"/>
    </source>
</evidence>
<dbReference type="AlphaFoldDB" id="A0A367XYZ3"/>
<protein>
    <submittedName>
        <fullName evidence="5">Suppressor protein STM1</fullName>
    </submittedName>
</protein>
<evidence type="ECO:0000256" key="3">
    <source>
        <dbReference type="SAM" id="MobiDB-lite"/>
    </source>
</evidence>
<sequence>MSFQNKNLYDLLGNDVEEDVAPAGPTREVVKKNTSSKKADVAPASADPAKAKKKKPVTGNEAALKNKFNNKDVAAPQSTATKHTKKPFDRHSRTGKTDSKKKLQQGWGQSDKRELEGEVEGTEDAEAELQAEAEEGAEAADATPKKSLQEYLAELELQKQELDGAKKLREANEGAESKWTAEEKIEKQEEVFFASTHVKKSKAKAQKERVFLDIEASFADEQPQQAARGGFRGGKRGGARGGASKRGGARGTSTAAKPEVNDKNFPSL</sequence>